<dbReference type="Pfam" id="PF00515">
    <property type="entry name" value="TPR_1"/>
    <property type="match status" value="1"/>
</dbReference>
<dbReference type="PROSITE" id="PS50293">
    <property type="entry name" value="TPR_REGION"/>
    <property type="match status" value="3"/>
</dbReference>
<evidence type="ECO:0000256" key="2">
    <source>
        <dbReference type="ARBA" id="ARBA00022803"/>
    </source>
</evidence>
<dbReference type="OrthoDB" id="11397at2157"/>
<dbReference type="Gene3D" id="1.10.287.110">
    <property type="entry name" value="DnaJ domain"/>
    <property type="match status" value="1"/>
</dbReference>
<dbReference type="GeneID" id="56060671"/>
<keyword evidence="2 3" id="KW-0802">TPR repeat</keyword>
<organism evidence="5 6">
    <name type="scientific">Nitrosopumilus oxyclinae</name>
    <dbReference type="NCBI Taxonomy" id="1959104"/>
    <lineage>
        <taxon>Archaea</taxon>
        <taxon>Nitrososphaerota</taxon>
        <taxon>Nitrososphaeria</taxon>
        <taxon>Nitrosopumilales</taxon>
        <taxon>Nitrosopumilaceae</taxon>
        <taxon>Nitrosopumilus</taxon>
    </lineage>
</organism>
<feature type="repeat" description="TPR" evidence="3">
    <location>
        <begin position="130"/>
        <end position="163"/>
    </location>
</feature>
<keyword evidence="1" id="KW-0677">Repeat</keyword>
<sequence length="195" mass="22322">MSAKRDYYEVLGVTKSSTNQEVKAQYRKLALKFHPDRNQYKDSEEHFKEISEAYSVISNPEKKLVYDRYGHAGVNQRYTSEDIFRSNGAGFDPNDVWGWRNKGGTLYSQGRYDEAIECYDKAIEVDPNSTVVWYNKGLALNSLGKYKEAIACYDKVIEIDPQDADAWNNKGLALTALGKTEEAKRCYEKSIELDV</sequence>
<evidence type="ECO:0000256" key="3">
    <source>
        <dbReference type="PROSITE-ProRule" id="PRU00339"/>
    </source>
</evidence>
<keyword evidence="6" id="KW-1185">Reference proteome</keyword>
<dbReference type="Pfam" id="PF00226">
    <property type="entry name" value="DnaJ"/>
    <property type="match status" value="1"/>
</dbReference>
<dbReference type="Pfam" id="PF13414">
    <property type="entry name" value="TPR_11"/>
    <property type="match status" value="1"/>
</dbReference>
<name>A0A7D5M0S0_9ARCH</name>
<dbReference type="KEGG" id="nox:C5F49_01930"/>
<dbReference type="SMART" id="SM00271">
    <property type="entry name" value="DnaJ"/>
    <property type="match status" value="1"/>
</dbReference>
<evidence type="ECO:0000259" key="4">
    <source>
        <dbReference type="PROSITE" id="PS50076"/>
    </source>
</evidence>
<dbReference type="InterPro" id="IPR011990">
    <property type="entry name" value="TPR-like_helical_dom_sf"/>
</dbReference>
<feature type="domain" description="J" evidence="4">
    <location>
        <begin position="6"/>
        <end position="70"/>
    </location>
</feature>
<evidence type="ECO:0000256" key="1">
    <source>
        <dbReference type="ARBA" id="ARBA00022737"/>
    </source>
</evidence>
<dbReference type="EMBL" id="CP026994">
    <property type="protein sequence ID" value="QLH04206.1"/>
    <property type="molecule type" value="Genomic_DNA"/>
</dbReference>
<proteinExistence type="predicted"/>
<accession>A0A7D5M0S0</accession>
<dbReference type="InterPro" id="IPR001623">
    <property type="entry name" value="DnaJ_domain"/>
</dbReference>
<dbReference type="CDD" id="cd06257">
    <property type="entry name" value="DnaJ"/>
    <property type="match status" value="1"/>
</dbReference>
<gene>
    <name evidence="5" type="ORF">C5F49_01930</name>
</gene>
<dbReference type="RefSeq" id="WP_179363086.1">
    <property type="nucleotide sequence ID" value="NZ_CP026994.1"/>
</dbReference>
<dbReference type="SUPFAM" id="SSF46565">
    <property type="entry name" value="Chaperone J-domain"/>
    <property type="match status" value="1"/>
</dbReference>
<dbReference type="PRINTS" id="PR00625">
    <property type="entry name" value="JDOMAIN"/>
</dbReference>
<dbReference type="PROSITE" id="PS50076">
    <property type="entry name" value="DNAJ_2"/>
    <property type="match status" value="1"/>
</dbReference>
<dbReference type="AlphaFoldDB" id="A0A7D5M0S0"/>
<evidence type="ECO:0000313" key="6">
    <source>
        <dbReference type="Proteomes" id="UP000509441"/>
    </source>
</evidence>
<reference evidence="5 6" key="1">
    <citation type="submission" date="2018-02" db="EMBL/GenBank/DDBJ databases">
        <title>Complete genome of Nitrosopumilus oxyclinae HCE1.</title>
        <authorList>
            <person name="Qin W."/>
            <person name="Zheng Y."/>
            <person name="Stahl D.A."/>
        </authorList>
    </citation>
    <scope>NUCLEOTIDE SEQUENCE [LARGE SCALE GENOMIC DNA]</scope>
    <source>
        <strain evidence="5 6">HCE1</strain>
    </source>
</reference>
<dbReference type="PANTHER" id="PTHR45188:SF2">
    <property type="entry name" value="DNAJ HOMOLOG SUBFAMILY C MEMBER 7"/>
    <property type="match status" value="1"/>
</dbReference>
<dbReference type="InterPro" id="IPR019734">
    <property type="entry name" value="TPR_rpt"/>
</dbReference>
<dbReference type="Proteomes" id="UP000509441">
    <property type="component" value="Chromosome"/>
</dbReference>
<dbReference type="Gene3D" id="1.25.40.10">
    <property type="entry name" value="Tetratricopeptide repeat domain"/>
    <property type="match status" value="1"/>
</dbReference>
<dbReference type="PANTHER" id="PTHR45188">
    <property type="entry name" value="DNAJ PROTEIN P58IPK HOMOLOG"/>
    <property type="match status" value="1"/>
</dbReference>
<feature type="repeat" description="TPR" evidence="3">
    <location>
        <begin position="96"/>
        <end position="129"/>
    </location>
</feature>
<evidence type="ECO:0000313" key="5">
    <source>
        <dbReference type="EMBL" id="QLH04206.1"/>
    </source>
</evidence>
<dbReference type="SMART" id="SM00028">
    <property type="entry name" value="TPR"/>
    <property type="match status" value="3"/>
</dbReference>
<dbReference type="SUPFAM" id="SSF48452">
    <property type="entry name" value="TPR-like"/>
    <property type="match status" value="1"/>
</dbReference>
<protein>
    <recommendedName>
        <fullName evidence="4">J domain-containing protein</fullName>
    </recommendedName>
</protein>
<dbReference type="PROSITE" id="PS50005">
    <property type="entry name" value="TPR"/>
    <property type="match status" value="2"/>
</dbReference>
<dbReference type="InterPro" id="IPR036869">
    <property type="entry name" value="J_dom_sf"/>
</dbReference>